<proteinExistence type="predicted"/>
<dbReference type="RefSeq" id="WP_241937352.1">
    <property type="nucleotide sequence ID" value="NZ_JALBGC010000004.1"/>
</dbReference>
<keyword evidence="3" id="KW-1185">Reference proteome</keyword>
<comment type="caution">
    <text evidence="2">The sequence shown here is derived from an EMBL/GenBank/DDBJ whole genome shotgun (WGS) entry which is preliminary data.</text>
</comment>
<organism evidence="2 3">
    <name type="scientific">Hymenobacter cyanobacteriorum</name>
    <dbReference type="NCBI Taxonomy" id="2926463"/>
    <lineage>
        <taxon>Bacteria</taxon>
        <taxon>Pseudomonadati</taxon>
        <taxon>Bacteroidota</taxon>
        <taxon>Cytophagia</taxon>
        <taxon>Cytophagales</taxon>
        <taxon>Hymenobacteraceae</taxon>
        <taxon>Hymenobacter</taxon>
    </lineage>
</organism>
<feature type="transmembrane region" description="Helical" evidence="1">
    <location>
        <begin position="372"/>
        <end position="390"/>
    </location>
</feature>
<dbReference type="EMBL" id="JALBGC010000004">
    <property type="protein sequence ID" value="MCI1189132.1"/>
    <property type="molecule type" value="Genomic_DNA"/>
</dbReference>
<dbReference type="Proteomes" id="UP001139193">
    <property type="component" value="Unassembled WGS sequence"/>
</dbReference>
<name>A0A9X1VHY7_9BACT</name>
<evidence type="ECO:0000256" key="1">
    <source>
        <dbReference type="SAM" id="Phobius"/>
    </source>
</evidence>
<keyword evidence="1" id="KW-1133">Transmembrane helix</keyword>
<evidence type="ECO:0000313" key="2">
    <source>
        <dbReference type="EMBL" id="MCI1189132.1"/>
    </source>
</evidence>
<sequence>MLPPTPRPVPAADLWARLEAFDLDATGAALPFSQRLARDNGWSPAFARRVVREYKRFVYLAATCDHPVTPSDEVDQAWHLHLVYTRSYWDELCGQVLGFALHHGPTRGGAAEGRKFGDWYARTLQSYQDAFDTLPPADVWPPATQRFGDAPYFRRVNLRRHWLLPRLRWRWGCPGRREALGLAAVLLLLGCTARTPLNPFDWYGTEFLLLFSGLCVVLLPAAVWWSRRLVGAPEVYDGERLSTYEAVRLADNGRRLAESVVAALVHNGQAELVPGRKIRRTEAAAPTDACELAVWNLMHANGETDLDTLRERVSAPAFGETPKLDQALVDKGLLLAPETRQRIDRIPRLTAVGLVLFGLVKVFVGLSRYRPVEFLVLLLVVLIVTSWSYLRANGSWATGSGARLLPNLGAAVRRERKQRPFSGQVVALSVAIFGIDELKYVGHSTLAAYLAPPPSDSSSGGDGGSGCGGGGCGGGGCGGCGS</sequence>
<reference evidence="2" key="1">
    <citation type="submission" date="2022-03" db="EMBL/GenBank/DDBJ databases">
        <title>Bacterial whole genome sequence for Hymenobacter sp. DH14.</title>
        <authorList>
            <person name="Le V."/>
        </authorList>
    </citation>
    <scope>NUCLEOTIDE SEQUENCE</scope>
    <source>
        <strain evidence="2">DH14</strain>
    </source>
</reference>
<feature type="transmembrane region" description="Helical" evidence="1">
    <location>
        <begin position="349"/>
        <end position="366"/>
    </location>
</feature>
<protein>
    <submittedName>
        <fullName evidence="2">TIGR04222 domain-containing membrane protein</fullName>
    </submittedName>
</protein>
<dbReference type="AlphaFoldDB" id="A0A9X1VHY7"/>
<gene>
    <name evidence="2" type="ORF">MON38_17040</name>
</gene>
<feature type="transmembrane region" description="Helical" evidence="1">
    <location>
        <begin position="207"/>
        <end position="225"/>
    </location>
</feature>
<keyword evidence="1" id="KW-0472">Membrane</keyword>
<evidence type="ECO:0000313" key="3">
    <source>
        <dbReference type="Proteomes" id="UP001139193"/>
    </source>
</evidence>
<keyword evidence="1" id="KW-0812">Transmembrane</keyword>
<accession>A0A9X1VHY7</accession>
<dbReference type="InterPro" id="IPR026467">
    <property type="entry name" value="Ser/Gly_Cys_C_dom"/>
</dbReference>
<dbReference type="NCBIfam" id="TIGR04222">
    <property type="entry name" value="near_uncomplex"/>
    <property type="match status" value="1"/>
</dbReference>